<evidence type="ECO:0000256" key="4">
    <source>
        <dbReference type="ARBA" id="ARBA00023273"/>
    </source>
</evidence>
<feature type="region of interest" description="Disordered" evidence="6">
    <location>
        <begin position="288"/>
        <end position="354"/>
    </location>
</feature>
<evidence type="ECO:0000256" key="6">
    <source>
        <dbReference type="SAM" id="MobiDB-lite"/>
    </source>
</evidence>
<protein>
    <recommendedName>
        <fullName evidence="9">Ropporin-1-like protein</fullName>
    </recommendedName>
</protein>
<evidence type="ECO:0000256" key="3">
    <source>
        <dbReference type="ARBA" id="ARBA00023069"/>
    </source>
</evidence>
<dbReference type="SUPFAM" id="SSF47391">
    <property type="entry name" value="Dimerization-anchoring domain of cAMP-dependent PK regulatory subunit"/>
    <property type="match status" value="1"/>
</dbReference>
<dbReference type="PANTHER" id="PTHR14952">
    <property type="entry name" value="ROPPORIN-1-LIKE PROTEIN"/>
    <property type="match status" value="1"/>
</dbReference>
<evidence type="ECO:0000313" key="8">
    <source>
        <dbReference type="RefSeq" id="XP_011303322.1"/>
    </source>
</evidence>
<reference evidence="8" key="1">
    <citation type="submission" date="2025-08" db="UniProtKB">
        <authorList>
            <consortium name="RefSeq"/>
        </authorList>
    </citation>
    <scope>IDENTIFICATION</scope>
    <source>
        <strain evidence="8">USDA-PBARC FA_bdor</strain>
        <tissue evidence="8">Whole organism</tissue>
    </source>
</reference>
<dbReference type="GeneID" id="105266676"/>
<evidence type="ECO:0000256" key="1">
    <source>
        <dbReference type="ARBA" id="ARBA00004230"/>
    </source>
</evidence>
<feature type="region of interest" description="Disordered" evidence="6">
    <location>
        <begin position="186"/>
        <end position="211"/>
    </location>
</feature>
<dbReference type="Gene3D" id="1.20.890.10">
    <property type="entry name" value="cAMP-dependent protein kinase regulatory subunit, dimerization-anchoring domain"/>
    <property type="match status" value="1"/>
</dbReference>
<keyword evidence="3" id="KW-0969">Cilium</keyword>
<comment type="similarity">
    <text evidence="5">Belongs to the ropporin family.</text>
</comment>
<proteinExistence type="inferred from homology"/>
<dbReference type="PANTHER" id="PTHR14952:SF9">
    <property type="entry name" value="EF-HAND DOMAIN-CONTAINING PROTEIN"/>
    <property type="match status" value="1"/>
</dbReference>
<dbReference type="AlphaFoldDB" id="A0A9R1T5Y6"/>
<evidence type="ECO:0000313" key="7">
    <source>
        <dbReference type="Proteomes" id="UP000694866"/>
    </source>
</evidence>
<evidence type="ECO:0000256" key="5">
    <source>
        <dbReference type="ARBA" id="ARBA00035651"/>
    </source>
</evidence>
<keyword evidence="2" id="KW-0282">Flagellum</keyword>
<feature type="compositionally biased region" description="Polar residues" evidence="6">
    <location>
        <begin position="186"/>
        <end position="197"/>
    </location>
</feature>
<comment type="subcellular location">
    <subcellularLocation>
        <location evidence="1">Cell projection</location>
        <location evidence="1">Cilium</location>
        <location evidence="1">Flagellum</location>
    </subcellularLocation>
</comment>
<dbReference type="Proteomes" id="UP000694866">
    <property type="component" value="Unplaced"/>
</dbReference>
<dbReference type="RefSeq" id="XP_011303322.1">
    <property type="nucleotide sequence ID" value="XM_011305020.1"/>
</dbReference>
<dbReference type="InterPro" id="IPR047844">
    <property type="entry name" value="ROP_DD"/>
</dbReference>
<dbReference type="GO" id="GO:0031514">
    <property type="term" value="C:motile cilium"/>
    <property type="evidence" value="ECO:0007669"/>
    <property type="project" value="UniProtKB-SubCell"/>
</dbReference>
<gene>
    <name evidence="8" type="primary">LOC105266676</name>
</gene>
<dbReference type="CDD" id="cd23019">
    <property type="entry name" value="DD_ROP"/>
    <property type="match status" value="1"/>
</dbReference>
<keyword evidence="7" id="KW-1185">Reference proteome</keyword>
<name>A0A9R1T5Y6_9HYME</name>
<accession>A0A9R1T5Y6</accession>
<organism evidence="7 8">
    <name type="scientific">Fopius arisanus</name>
    <dbReference type="NCBI Taxonomy" id="64838"/>
    <lineage>
        <taxon>Eukaryota</taxon>
        <taxon>Metazoa</taxon>
        <taxon>Ecdysozoa</taxon>
        <taxon>Arthropoda</taxon>
        <taxon>Hexapoda</taxon>
        <taxon>Insecta</taxon>
        <taxon>Pterygota</taxon>
        <taxon>Neoptera</taxon>
        <taxon>Endopterygota</taxon>
        <taxon>Hymenoptera</taxon>
        <taxon>Apocrita</taxon>
        <taxon>Ichneumonoidea</taxon>
        <taxon>Braconidae</taxon>
        <taxon>Opiinae</taxon>
        <taxon>Fopius</taxon>
    </lineage>
</organism>
<keyword evidence="4" id="KW-0966">Cell projection</keyword>
<evidence type="ECO:0000256" key="2">
    <source>
        <dbReference type="ARBA" id="ARBA00022846"/>
    </source>
</evidence>
<sequence>MDPNELYSADQINIPPTFPEILKTYVKSAIRTQPYDLLAWTSAYFRALANDEQPPVKERFDHPPFTHPTGLTPSYLRILFNQFGRPSYGSCVALKSLFHRWQGIALPDLLLYRILKIGHILHDEVDLYRFLAIACGLFSNNLLDTMIHICELLTSEPPGGSAMIPHTTLVNLYGYLAHLDCTGQTPQGSHEISSDSGETYPGKSNHFSKPIPQDSVSICTCEVSTKSLKNTTSDVSWEAGVFSQVTHGSESTKTMDEDKLLEDDVHSLEETDEMSTEVLANDHRSLEVVGTQEDPLPSADCDDSLNRSHGDPDALENVSGENSGEEFPGEYSSESETGVESLETLEKSRGNSPPEDIPGFCRCLKENLQSPGESSLENFADTFVGIIEEKYSPPRVDYFVPGIGDVVSIERVNAVQLWLMDCSRRQQGWVGPRNLRHFMCPRLFDECPAIGDCDDCRCDQ</sequence>
<dbReference type="OrthoDB" id="10067602at2759"/>
<evidence type="ECO:0008006" key="9">
    <source>
        <dbReference type="Google" id="ProtNLM"/>
    </source>
</evidence>
<dbReference type="KEGG" id="fas:105266676"/>